<evidence type="ECO:0000256" key="1">
    <source>
        <dbReference type="SAM" id="MobiDB-lite"/>
    </source>
</evidence>
<gene>
    <name evidence="2" type="ORF">CLUMA_CG001987</name>
</gene>
<feature type="region of interest" description="Disordered" evidence="1">
    <location>
        <begin position="421"/>
        <end position="445"/>
    </location>
</feature>
<dbReference type="Proteomes" id="UP000183832">
    <property type="component" value="Unassembled WGS sequence"/>
</dbReference>
<dbReference type="OrthoDB" id="7762224at2759"/>
<sequence length="472" mass="54837">MLKINRLGNKNNFSFRYLIPTISSVMPALYLKKLVKVKVHKSLDGKLAKFINSLDNFEAAIIKNKTFLQDAQIIKTSADILKHYDKDNNIPVNLVQVISDVIKVLYTFLKNLENFEIDERLSHIYEPFEDLENDDLLKIDQQNQPIDLKVIKFFFNIFAYVQSQVLWRFALIVMTNIYPAISILKNDIDGITEFIVNETKSISKFLDLVKVSKQHENNQQENLKELSLPKELREVRSGAIKSSARVLNVALQSQYLEELVLKFTGNFDNPKQKEIDEILRLMDSISNDLSLRIDEHKRIAISFQKYLNIETDDEKNAKKEVETTDSGHKSDVKIIKYAEETEVPQTDDFFFVDGTTELADEAKSIEPEDIDEVNTKLTKKYFKPVLTQLKERIEVIGEEMKEREKKVLKLKGIEIKDEPEVMKLSDDSESDSDDDRERKRKIRRNQEKFTDSRDFLGNKQQINLFGASVIIQ</sequence>
<proteinExistence type="predicted"/>
<organism evidence="2 3">
    <name type="scientific">Clunio marinus</name>
    <dbReference type="NCBI Taxonomy" id="568069"/>
    <lineage>
        <taxon>Eukaryota</taxon>
        <taxon>Metazoa</taxon>
        <taxon>Ecdysozoa</taxon>
        <taxon>Arthropoda</taxon>
        <taxon>Hexapoda</taxon>
        <taxon>Insecta</taxon>
        <taxon>Pterygota</taxon>
        <taxon>Neoptera</taxon>
        <taxon>Endopterygota</taxon>
        <taxon>Diptera</taxon>
        <taxon>Nematocera</taxon>
        <taxon>Chironomoidea</taxon>
        <taxon>Chironomidae</taxon>
        <taxon>Clunio</taxon>
    </lineage>
</organism>
<name>A0A1J1HP03_9DIPT</name>
<dbReference type="EMBL" id="CVRI01000006">
    <property type="protein sequence ID" value="CRK88206.1"/>
    <property type="molecule type" value="Genomic_DNA"/>
</dbReference>
<reference evidence="2 3" key="1">
    <citation type="submission" date="2015-04" db="EMBL/GenBank/DDBJ databases">
        <authorList>
            <person name="Syromyatnikov M.Y."/>
            <person name="Popov V.N."/>
        </authorList>
    </citation>
    <scope>NUCLEOTIDE SEQUENCE [LARGE SCALE GENOMIC DNA]</scope>
</reference>
<keyword evidence="3" id="KW-1185">Reference proteome</keyword>
<accession>A0A1J1HP03</accession>
<evidence type="ECO:0000313" key="2">
    <source>
        <dbReference type="EMBL" id="CRK88206.1"/>
    </source>
</evidence>
<dbReference type="AlphaFoldDB" id="A0A1J1HP03"/>
<protein>
    <submittedName>
        <fullName evidence="2">CLUMA_CG001987, isoform A</fullName>
    </submittedName>
</protein>
<evidence type="ECO:0000313" key="3">
    <source>
        <dbReference type="Proteomes" id="UP000183832"/>
    </source>
</evidence>